<feature type="compositionally biased region" description="Basic and acidic residues" evidence="3">
    <location>
        <begin position="1"/>
        <end position="18"/>
    </location>
</feature>
<keyword evidence="4" id="KW-0812">Transmembrane</keyword>
<gene>
    <name evidence="5" type="ORF">NW762_010277</name>
</gene>
<keyword evidence="6" id="KW-1185">Reference proteome</keyword>
<protein>
    <submittedName>
        <fullName evidence="5">Uncharacterized protein</fullName>
    </submittedName>
</protein>
<dbReference type="AlphaFoldDB" id="A0A9W8RTF3"/>
<dbReference type="Proteomes" id="UP001152049">
    <property type="component" value="Unassembled WGS sequence"/>
</dbReference>
<evidence type="ECO:0000256" key="1">
    <source>
        <dbReference type="ARBA" id="ARBA00004685"/>
    </source>
</evidence>
<organism evidence="5 6">
    <name type="scientific">Fusarium torreyae</name>
    <dbReference type="NCBI Taxonomy" id="1237075"/>
    <lineage>
        <taxon>Eukaryota</taxon>
        <taxon>Fungi</taxon>
        <taxon>Dikarya</taxon>
        <taxon>Ascomycota</taxon>
        <taxon>Pezizomycotina</taxon>
        <taxon>Sordariomycetes</taxon>
        <taxon>Hypocreomycetidae</taxon>
        <taxon>Hypocreales</taxon>
        <taxon>Nectriaceae</taxon>
        <taxon>Fusarium</taxon>
    </lineage>
</organism>
<feature type="transmembrane region" description="Helical" evidence="4">
    <location>
        <begin position="49"/>
        <end position="71"/>
    </location>
</feature>
<sequence>MSSERLSTKDYDLGHSPDTESLLSTDESQEKLLPSLPSTTSKRNKSIKAYLHITAIAFYGIITILLCIWTARLNGENCACQRGAIYSPAEIAIQYEKHTIVHNLADNGKYRGPPRPEQDAAWEDLLRYNNLRIQKGDLDKANTTSVPLNDEKGGYLATLDVFHTLHCVNKIRKSYYSDYYHDPNPLADQQEHFDHCIDLLRQVYSCEYQNTVLELGINCVSEKYENIPFFPAPDDAPGACSCNLGKVITSINRAVDELDSCIDRNEKQWDSAKNDNDEMDVFIQACQCCSYSAILSTFWGVCPDTKPSLLGVDDYWYGIISKDEAYPQCADYTDKYSCAGDLKFTPPGKDKSIKFYDPGELPKNGTKTLSNVDGSITSPLSGATFTWTHGEVEHPITVASANAKPTGTTSNNKSGKDDDAKETGSKETGTNNSDGGNSDEASDDEEDTAVVVMPHIWPLAGLVLALLV</sequence>
<comment type="pathway">
    <text evidence="1">Mycotoxin biosynthesis.</text>
</comment>
<dbReference type="PANTHER" id="PTHR33365">
    <property type="entry name" value="YALI0B05434P"/>
    <property type="match status" value="1"/>
</dbReference>
<dbReference type="EMBL" id="JAOQAZ010000023">
    <property type="protein sequence ID" value="KAJ4253879.1"/>
    <property type="molecule type" value="Genomic_DNA"/>
</dbReference>
<feature type="region of interest" description="Disordered" evidence="3">
    <location>
        <begin position="397"/>
        <end position="447"/>
    </location>
</feature>
<dbReference type="InterPro" id="IPR021765">
    <property type="entry name" value="UstYa-like"/>
</dbReference>
<dbReference type="GO" id="GO:0043386">
    <property type="term" value="P:mycotoxin biosynthetic process"/>
    <property type="evidence" value="ECO:0007669"/>
    <property type="project" value="InterPro"/>
</dbReference>
<comment type="caution">
    <text evidence="5">The sequence shown here is derived from an EMBL/GenBank/DDBJ whole genome shotgun (WGS) entry which is preliminary data.</text>
</comment>
<dbReference type="OrthoDB" id="3687641at2759"/>
<comment type="similarity">
    <text evidence="2">Belongs to the ustYa family.</text>
</comment>
<feature type="compositionally biased region" description="Basic and acidic residues" evidence="3">
    <location>
        <begin position="414"/>
        <end position="425"/>
    </location>
</feature>
<proteinExistence type="inferred from homology"/>
<keyword evidence="4" id="KW-0472">Membrane</keyword>
<feature type="compositionally biased region" description="Polar residues" evidence="3">
    <location>
        <begin position="399"/>
        <end position="413"/>
    </location>
</feature>
<dbReference type="PANTHER" id="PTHR33365:SF4">
    <property type="entry name" value="CYCLOCHLOROTINE BIOSYNTHESIS PROTEIN O"/>
    <property type="match status" value="1"/>
</dbReference>
<feature type="region of interest" description="Disordered" evidence="3">
    <location>
        <begin position="1"/>
        <end position="41"/>
    </location>
</feature>
<evidence type="ECO:0000256" key="2">
    <source>
        <dbReference type="ARBA" id="ARBA00035112"/>
    </source>
</evidence>
<evidence type="ECO:0000313" key="5">
    <source>
        <dbReference type="EMBL" id="KAJ4253879.1"/>
    </source>
</evidence>
<reference evidence="5" key="1">
    <citation type="submission" date="2022-09" db="EMBL/GenBank/DDBJ databases">
        <title>Fusarium specimens isolated from Avocado Roots.</title>
        <authorList>
            <person name="Stajich J."/>
            <person name="Roper C."/>
            <person name="Heimlech-Rivalta G."/>
        </authorList>
    </citation>
    <scope>NUCLEOTIDE SEQUENCE</scope>
    <source>
        <strain evidence="5">CF00136</strain>
    </source>
</reference>
<name>A0A9W8RTF3_9HYPO</name>
<evidence type="ECO:0000256" key="3">
    <source>
        <dbReference type="SAM" id="MobiDB-lite"/>
    </source>
</evidence>
<accession>A0A9W8RTF3</accession>
<evidence type="ECO:0000256" key="4">
    <source>
        <dbReference type="SAM" id="Phobius"/>
    </source>
</evidence>
<evidence type="ECO:0000313" key="6">
    <source>
        <dbReference type="Proteomes" id="UP001152049"/>
    </source>
</evidence>
<dbReference type="Pfam" id="PF11807">
    <property type="entry name" value="UstYa"/>
    <property type="match status" value="1"/>
</dbReference>
<keyword evidence="4" id="KW-1133">Transmembrane helix</keyword>